<feature type="transmembrane region" description="Helical" evidence="3">
    <location>
        <begin position="270"/>
        <end position="292"/>
    </location>
</feature>
<evidence type="ECO:0000256" key="1">
    <source>
        <dbReference type="ARBA" id="ARBA00022741"/>
    </source>
</evidence>
<proteinExistence type="predicted"/>
<gene>
    <name evidence="5" type="ORF">HNQ61_000687</name>
</gene>
<dbReference type="InterPro" id="IPR003593">
    <property type="entry name" value="AAA+_ATPase"/>
</dbReference>
<sequence length="644" mass="67914">MPHEAERAAPPRMMDLSRWRALGGLLWSASRWRVAFFGLVVALVGLLPTAVVLTTGALIQAIPGVIRDGLQGPGGTPALLALAGLAVGLAALAVGGNVMSQQAGVLDSDLALEVHHTVARMTLETPGVAPLEDPAVANELEAVQDAERRGVLQRPVTQLAGVVTARLRGLGAFAVLLGFRWWAPLVLFIAWQLTNRVYLTAMERGLSAKSGPGAERLRRSEYLRSLAVEPAAAKEIRVFGLAGWSVGQYGDAWMEALEVLWANRRASRRLNAAAIVALGVSHALVLGALGMAASRGEVALAGLFVFAQAVLATADLGLIGDAQNWTSQTLHLAGRLTALRERLPGHRMPSGSIGAVPAAAADGEPSEGSMDGVRAAPAGGAVALRLDGVRFTYRGRVLPTLDGLTLDVPAGQSLAVVGENGAGKSTLIKLLCGLYEPDGGRITLDGGRTPQQSRGRIAVIFQDFVRYRLPLRENVGFGHLGLMNDAAALEGALRDAGGKELLERLSCGWDTVLSREFQNGADLSGGQWQRVALARALTAVRGGAGLLILDEPTAALDVRAETELFERFLELTRGITTILVSHRLSSVRRADRIVVVDGGRVAEDGTHDELMKAGGLYATMYSLQADRFAAAPDGDAAEREVEHG</sequence>
<dbReference type="InterPro" id="IPR017871">
    <property type="entry name" value="ABC_transporter-like_CS"/>
</dbReference>
<evidence type="ECO:0000256" key="2">
    <source>
        <dbReference type="ARBA" id="ARBA00022840"/>
    </source>
</evidence>
<keyword evidence="1" id="KW-0547">Nucleotide-binding</keyword>
<dbReference type="SMART" id="SM00382">
    <property type="entry name" value="AAA"/>
    <property type="match status" value="1"/>
</dbReference>
<dbReference type="PANTHER" id="PTHR24221:SF654">
    <property type="entry name" value="ATP-BINDING CASSETTE SUB-FAMILY B MEMBER 6"/>
    <property type="match status" value="1"/>
</dbReference>
<comment type="caution">
    <text evidence="5">The sequence shown here is derived from an EMBL/GenBank/DDBJ whole genome shotgun (WGS) entry which is preliminary data.</text>
</comment>
<dbReference type="PANTHER" id="PTHR24221">
    <property type="entry name" value="ATP-BINDING CASSETTE SUB-FAMILY B"/>
    <property type="match status" value="1"/>
</dbReference>
<dbReference type="Pfam" id="PF00005">
    <property type="entry name" value="ABC_tran"/>
    <property type="match status" value="1"/>
</dbReference>
<feature type="transmembrane region" description="Helical" evidence="3">
    <location>
        <begin position="79"/>
        <end position="99"/>
    </location>
</feature>
<keyword evidence="2 5" id="KW-0067">ATP-binding</keyword>
<dbReference type="GO" id="GO:0034040">
    <property type="term" value="F:ATPase-coupled lipid transmembrane transporter activity"/>
    <property type="evidence" value="ECO:0007669"/>
    <property type="project" value="TreeGrafter"/>
</dbReference>
<keyword evidence="3" id="KW-0812">Transmembrane</keyword>
<dbReference type="SUPFAM" id="SSF52540">
    <property type="entry name" value="P-loop containing nucleoside triphosphate hydrolases"/>
    <property type="match status" value="1"/>
</dbReference>
<protein>
    <submittedName>
        <fullName evidence="5">ATP-binding cassette subfamily B protein</fullName>
    </submittedName>
</protein>
<dbReference type="GO" id="GO:0005524">
    <property type="term" value="F:ATP binding"/>
    <property type="evidence" value="ECO:0007669"/>
    <property type="project" value="UniProtKB-KW"/>
</dbReference>
<keyword evidence="3" id="KW-0472">Membrane</keyword>
<accession>A0A841GWY9</accession>
<organism evidence="5 6">
    <name type="scientific">Longimicrobium terrae</name>
    <dbReference type="NCBI Taxonomy" id="1639882"/>
    <lineage>
        <taxon>Bacteria</taxon>
        <taxon>Pseudomonadati</taxon>
        <taxon>Gemmatimonadota</taxon>
        <taxon>Longimicrobiia</taxon>
        <taxon>Longimicrobiales</taxon>
        <taxon>Longimicrobiaceae</taxon>
        <taxon>Longimicrobium</taxon>
    </lineage>
</organism>
<dbReference type="InterPro" id="IPR027417">
    <property type="entry name" value="P-loop_NTPase"/>
</dbReference>
<dbReference type="RefSeq" id="WP_205761165.1">
    <property type="nucleotide sequence ID" value="NZ_JABDTL010000001.1"/>
</dbReference>
<dbReference type="AlphaFoldDB" id="A0A841GWY9"/>
<evidence type="ECO:0000313" key="6">
    <source>
        <dbReference type="Proteomes" id="UP000582837"/>
    </source>
</evidence>
<reference evidence="5 6" key="1">
    <citation type="submission" date="2020-08" db="EMBL/GenBank/DDBJ databases">
        <title>Genomic Encyclopedia of Type Strains, Phase IV (KMG-IV): sequencing the most valuable type-strain genomes for metagenomic binning, comparative biology and taxonomic classification.</title>
        <authorList>
            <person name="Goeker M."/>
        </authorList>
    </citation>
    <scope>NUCLEOTIDE SEQUENCE [LARGE SCALE GENOMIC DNA]</scope>
    <source>
        <strain evidence="5 6">DSM 29007</strain>
    </source>
</reference>
<dbReference type="PROSITE" id="PS50893">
    <property type="entry name" value="ABC_TRANSPORTER_2"/>
    <property type="match status" value="1"/>
</dbReference>
<keyword evidence="6" id="KW-1185">Reference proteome</keyword>
<evidence type="ECO:0000313" key="5">
    <source>
        <dbReference type="EMBL" id="MBB6069076.1"/>
    </source>
</evidence>
<feature type="domain" description="ABC transporter" evidence="4">
    <location>
        <begin position="384"/>
        <end position="623"/>
    </location>
</feature>
<dbReference type="Gene3D" id="3.40.50.300">
    <property type="entry name" value="P-loop containing nucleotide triphosphate hydrolases"/>
    <property type="match status" value="1"/>
</dbReference>
<name>A0A841GWY9_9BACT</name>
<dbReference type="CDD" id="cd03228">
    <property type="entry name" value="ABCC_MRP_Like"/>
    <property type="match status" value="1"/>
</dbReference>
<dbReference type="EMBL" id="JACHIA010000001">
    <property type="protein sequence ID" value="MBB6069076.1"/>
    <property type="molecule type" value="Genomic_DNA"/>
</dbReference>
<evidence type="ECO:0000256" key="3">
    <source>
        <dbReference type="SAM" id="Phobius"/>
    </source>
</evidence>
<feature type="transmembrane region" description="Helical" evidence="3">
    <location>
        <begin position="34"/>
        <end position="59"/>
    </location>
</feature>
<dbReference type="Proteomes" id="UP000582837">
    <property type="component" value="Unassembled WGS sequence"/>
</dbReference>
<evidence type="ECO:0000259" key="4">
    <source>
        <dbReference type="PROSITE" id="PS50893"/>
    </source>
</evidence>
<dbReference type="GO" id="GO:0016887">
    <property type="term" value="F:ATP hydrolysis activity"/>
    <property type="evidence" value="ECO:0007669"/>
    <property type="project" value="InterPro"/>
</dbReference>
<keyword evidence="3" id="KW-1133">Transmembrane helix</keyword>
<dbReference type="PROSITE" id="PS00211">
    <property type="entry name" value="ABC_TRANSPORTER_1"/>
    <property type="match status" value="1"/>
</dbReference>
<dbReference type="InterPro" id="IPR003439">
    <property type="entry name" value="ABC_transporter-like_ATP-bd"/>
</dbReference>
<dbReference type="InterPro" id="IPR039421">
    <property type="entry name" value="Type_1_exporter"/>
</dbReference>